<evidence type="ECO:0000313" key="7">
    <source>
        <dbReference type="EMBL" id="PVX73223.1"/>
    </source>
</evidence>
<sequence length="487" mass="51764">MTGTGSEGQWTGKIFLGEWVKGTGATAPVMEPATDNQIGTIALASREDVDTAIERAVVAQRAWAETTFDKRAAVLHEAARLIKARAERFNYWNVRECGSIVPKAQWELDASYEQLLMAAALPMHPTGTLFPSSMPGRTNTWRRLPIGVVGVIAPWNFPLLLALRSVAPAIALGNAVVLKPDQQSAVTGGALIAELFEDAGLPRGVLQVLPGGAQTGDAVVRHPAVGMISFTGSTAVGRQIGETCGRMLKKTSLELGGNNPIIVLPDADLDKAASCAAWGAFLHQGQICMQAGRHLVHRSVAESYVAKLAARARKLAVGNPATEPVHIGPLINARQAERVERIVRDSVEMGAVIAAGGQRRGRFFEPTVLADVTPHMPAFKDEIFGPVAPVTLFDSVDEAIELVHASEYGLAAAVHSGSMSAAMSVARRLKSGMIHINDQTVNNEFQVPFGGMGASGNGGRFGGPANVEEFTQTQWISAMDAPIEYPF</sequence>
<dbReference type="Pfam" id="PF00171">
    <property type="entry name" value="Aldedh"/>
    <property type="match status" value="1"/>
</dbReference>
<dbReference type="PROSITE" id="PS00687">
    <property type="entry name" value="ALDEHYDE_DEHYDR_GLU"/>
    <property type="match status" value="1"/>
</dbReference>
<evidence type="ECO:0000256" key="3">
    <source>
        <dbReference type="ARBA" id="ARBA00023027"/>
    </source>
</evidence>
<comment type="caution">
    <text evidence="7">The sequence shown here is derived from an EMBL/GenBank/DDBJ whole genome shotgun (WGS) entry which is preliminary data.</text>
</comment>
<keyword evidence="3" id="KW-0520">NAD</keyword>
<dbReference type="Proteomes" id="UP000245712">
    <property type="component" value="Unassembled WGS sequence"/>
</dbReference>
<evidence type="ECO:0000256" key="4">
    <source>
        <dbReference type="PROSITE-ProRule" id="PRU10007"/>
    </source>
</evidence>
<protein>
    <submittedName>
        <fullName evidence="7">Benzaldehyde dehydrogenase (NAD+)</fullName>
    </submittedName>
</protein>
<keyword evidence="2 5" id="KW-0560">Oxidoreductase</keyword>
<comment type="similarity">
    <text evidence="1 5">Belongs to the aldehyde dehydrogenase family.</text>
</comment>
<dbReference type="PANTHER" id="PTHR42986:SF1">
    <property type="entry name" value="BENZALDEHYDE DEHYDROGENASE YFMT"/>
    <property type="match status" value="1"/>
</dbReference>
<organism evidence="7 8">
    <name type="scientific">Paraburkholderia unamae</name>
    <dbReference type="NCBI Taxonomy" id="219649"/>
    <lineage>
        <taxon>Bacteria</taxon>
        <taxon>Pseudomonadati</taxon>
        <taxon>Pseudomonadota</taxon>
        <taxon>Betaproteobacteria</taxon>
        <taxon>Burkholderiales</taxon>
        <taxon>Burkholderiaceae</taxon>
        <taxon>Paraburkholderia</taxon>
    </lineage>
</organism>
<evidence type="ECO:0000259" key="6">
    <source>
        <dbReference type="Pfam" id="PF00171"/>
    </source>
</evidence>
<dbReference type="PANTHER" id="PTHR42986">
    <property type="entry name" value="BENZALDEHYDE DEHYDROGENASE YFMT"/>
    <property type="match status" value="1"/>
</dbReference>
<evidence type="ECO:0000256" key="2">
    <source>
        <dbReference type="ARBA" id="ARBA00023002"/>
    </source>
</evidence>
<reference evidence="7 8" key="1">
    <citation type="submission" date="2018-05" db="EMBL/GenBank/DDBJ databases">
        <title>Genomic Encyclopedia of Type Strains, Phase IV (KMG-V): Genome sequencing to study the core and pangenomes of soil and plant-associated prokaryotes.</title>
        <authorList>
            <person name="Whitman W."/>
        </authorList>
    </citation>
    <scope>NUCLEOTIDE SEQUENCE [LARGE SCALE GENOMIC DNA]</scope>
    <source>
        <strain evidence="7 8">SCZa-39</strain>
    </source>
</reference>
<gene>
    <name evidence="7" type="ORF">C7402_122113</name>
</gene>
<evidence type="ECO:0000256" key="1">
    <source>
        <dbReference type="ARBA" id="ARBA00009986"/>
    </source>
</evidence>
<feature type="active site" evidence="4">
    <location>
        <position position="254"/>
    </location>
</feature>
<accession>A0ABX5KFL4</accession>
<proteinExistence type="inferred from homology"/>
<evidence type="ECO:0000313" key="8">
    <source>
        <dbReference type="Proteomes" id="UP000245712"/>
    </source>
</evidence>
<dbReference type="Gene3D" id="3.40.309.10">
    <property type="entry name" value="Aldehyde Dehydrogenase, Chain A, domain 2"/>
    <property type="match status" value="1"/>
</dbReference>
<dbReference type="InterPro" id="IPR016163">
    <property type="entry name" value="Ald_DH_C"/>
</dbReference>
<dbReference type="RefSeq" id="WP_116613908.1">
    <property type="nucleotide sequence ID" value="NZ_CAJZAT010000166.1"/>
</dbReference>
<dbReference type="SUPFAM" id="SSF53720">
    <property type="entry name" value="ALDH-like"/>
    <property type="match status" value="1"/>
</dbReference>
<dbReference type="InterPro" id="IPR016161">
    <property type="entry name" value="Ald_DH/histidinol_DH"/>
</dbReference>
<evidence type="ECO:0000256" key="5">
    <source>
        <dbReference type="RuleBase" id="RU003345"/>
    </source>
</evidence>
<dbReference type="CDD" id="cd07152">
    <property type="entry name" value="ALDH_BenzADH"/>
    <property type="match status" value="1"/>
</dbReference>
<dbReference type="InterPro" id="IPR016162">
    <property type="entry name" value="Ald_DH_N"/>
</dbReference>
<keyword evidence="8" id="KW-1185">Reference proteome</keyword>
<name>A0ABX5KFL4_9BURK</name>
<dbReference type="EMBL" id="QEOB01000022">
    <property type="protein sequence ID" value="PVX73223.1"/>
    <property type="molecule type" value="Genomic_DNA"/>
</dbReference>
<dbReference type="InterPro" id="IPR029510">
    <property type="entry name" value="Ald_DH_CS_GLU"/>
</dbReference>
<dbReference type="InterPro" id="IPR015590">
    <property type="entry name" value="Aldehyde_DH_dom"/>
</dbReference>
<feature type="domain" description="Aldehyde dehydrogenase" evidence="6">
    <location>
        <begin position="19"/>
        <end position="476"/>
    </location>
</feature>
<dbReference type="Gene3D" id="3.40.605.10">
    <property type="entry name" value="Aldehyde Dehydrogenase, Chain A, domain 1"/>
    <property type="match status" value="1"/>
</dbReference>